<evidence type="ECO:0000256" key="5">
    <source>
        <dbReference type="ARBA" id="ARBA00023163"/>
    </source>
</evidence>
<gene>
    <name evidence="7" type="primary">dmlR_12</name>
    <name evidence="7" type="ORF">NCTC10036_02225</name>
</gene>
<dbReference type="Gene3D" id="1.10.10.10">
    <property type="entry name" value="Winged helix-like DNA-binding domain superfamily/Winged helix DNA-binding domain"/>
    <property type="match status" value="1"/>
</dbReference>
<dbReference type="InterPro" id="IPR036388">
    <property type="entry name" value="WH-like_DNA-bd_sf"/>
</dbReference>
<dbReference type="RefSeq" id="WP_126531351.1">
    <property type="nucleotide sequence ID" value="NZ_JAQOZY010000001.1"/>
</dbReference>
<dbReference type="PANTHER" id="PTHR30537:SF1">
    <property type="entry name" value="HTH-TYPE TRANSCRIPTIONAL REGULATOR PGRR"/>
    <property type="match status" value="1"/>
</dbReference>
<dbReference type="Gene3D" id="3.40.190.290">
    <property type="match status" value="1"/>
</dbReference>
<dbReference type="AlphaFoldDB" id="A0A3S4YP94"/>
<evidence type="ECO:0000256" key="3">
    <source>
        <dbReference type="ARBA" id="ARBA00023015"/>
    </source>
</evidence>
<dbReference type="PROSITE" id="PS50931">
    <property type="entry name" value="HTH_LYSR"/>
    <property type="match status" value="1"/>
</dbReference>
<dbReference type="GO" id="GO:0006351">
    <property type="term" value="P:DNA-templated transcription"/>
    <property type="evidence" value="ECO:0007669"/>
    <property type="project" value="TreeGrafter"/>
</dbReference>
<dbReference type="GO" id="GO:0043565">
    <property type="term" value="F:sequence-specific DNA binding"/>
    <property type="evidence" value="ECO:0007669"/>
    <property type="project" value="TreeGrafter"/>
</dbReference>
<dbReference type="FunFam" id="1.10.10.10:FF:000001">
    <property type="entry name" value="LysR family transcriptional regulator"/>
    <property type="match status" value="1"/>
</dbReference>
<name>A0A3S4YP94_SERRU</name>
<dbReference type="SUPFAM" id="SSF46785">
    <property type="entry name" value="Winged helix' DNA-binding domain"/>
    <property type="match status" value="1"/>
</dbReference>
<dbReference type="Proteomes" id="UP000281904">
    <property type="component" value="Chromosome"/>
</dbReference>
<keyword evidence="2" id="KW-0678">Repressor</keyword>
<evidence type="ECO:0000313" key="8">
    <source>
        <dbReference type="Proteomes" id="UP000281904"/>
    </source>
</evidence>
<dbReference type="InterPro" id="IPR000847">
    <property type="entry name" value="LysR_HTH_N"/>
</dbReference>
<reference evidence="7 8" key="1">
    <citation type="submission" date="2018-12" db="EMBL/GenBank/DDBJ databases">
        <authorList>
            <consortium name="Pathogen Informatics"/>
        </authorList>
    </citation>
    <scope>NUCLEOTIDE SEQUENCE [LARGE SCALE GENOMIC DNA]</scope>
    <source>
        <strain evidence="7 8">NCTC10036</strain>
    </source>
</reference>
<evidence type="ECO:0000259" key="6">
    <source>
        <dbReference type="PROSITE" id="PS50931"/>
    </source>
</evidence>
<accession>A0A3S4YP94</accession>
<dbReference type="InterPro" id="IPR036390">
    <property type="entry name" value="WH_DNA-bd_sf"/>
</dbReference>
<keyword evidence="4" id="KW-0238">DNA-binding</keyword>
<keyword evidence="3" id="KW-0805">Transcription regulation</keyword>
<dbReference type="SUPFAM" id="SSF53850">
    <property type="entry name" value="Periplasmic binding protein-like II"/>
    <property type="match status" value="1"/>
</dbReference>
<dbReference type="PANTHER" id="PTHR30537">
    <property type="entry name" value="HTH-TYPE TRANSCRIPTIONAL REGULATOR"/>
    <property type="match status" value="1"/>
</dbReference>
<comment type="similarity">
    <text evidence="1">Belongs to the LysR transcriptional regulatory family.</text>
</comment>
<feature type="domain" description="HTH lysR-type" evidence="6">
    <location>
        <begin position="1"/>
        <end position="61"/>
    </location>
</feature>
<evidence type="ECO:0000256" key="2">
    <source>
        <dbReference type="ARBA" id="ARBA00022491"/>
    </source>
</evidence>
<dbReference type="Pfam" id="PF03466">
    <property type="entry name" value="LysR_substrate"/>
    <property type="match status" value="1"/>
</dbReference>
<dbReference type="InterPro" id="IPR058163">
    <property type="entry name" value="LysR-type_TF_proteobact-type"/>
</dbReference>
<protein>
    <submittedName>
        <fullName evidence="7">D-malate degradation protein R</fullName>
    </submittedName>
</protein>
<evidence type="ECO:0000313" key="7">
    <source>
        <dbReference type="EMBL" id="VEI65306.1"/>
    </source>
</evidence>
<sequence>MKGADYAELAVFMAVANEKSFRRAAQRLGLSPSAASHAIRALEQRLHVRLFNRTTRSVALTEAGARLMAQLEPAMAALESAVQGAGEAQLTPRGTLRINMPRLAGHLVMVPAIERFMARYPDIRLELLLDDNLQDIVAAGFDAGIRAGDRVPRDMIAVRLTAELQMVVVAAPSCFQTQPPPATPEELGRHRCINYRWSGNGAQYRWRLSRAGESVEVDIAPALTVNDIDLLLAAAEQGAGLALLESQCVAPALRRGTLVRVLPQWCKPVAGFHLYYPRNGFMTPQMRAFVDFMRLDAATGARQG</sequence>
<evidence type="ECO:0000256" key="4">
    <source>
        <dbReference type="ARBA" id="ARBA00023125"/>
    </source>
</evidence>
<dbReference type="CDD" id="cd08474">
    <property type="entry name" value="PBP2_CrgA_like_5"/>
    <property type="match status" value="1"/>
</dbReference>
<proteinExistence type="inferred from homology"/>
<dbReference type="GO" id="GO:0003700">
    <property type="term" value="F:DNA-binding transcription factor activity"/>
    <property type="evidence" value="ECO:0007669"/>
    <property type="project" value="InterPro"/>
</dbReference>
<organism evidence="7 8">
    <name type="scientific">Serratia rubidaea</name>
    <name type="common">Serratia marinorubra</name>
    <dbReference type="NCBI Taxonomy" id="61652"/>
    <lineage>
        <taxon>Bacteria</taxon>
        <taxon>Pseudomonadati</taxon>
        <taxon>Pseudomonadota</taxon>
        <taxon>Gammaproteobacteria</taxon>
        <taxon>Enterobacterales</taxon>
        <taxon>Yersiniaceae</taxon>
        <taxon>Serratia</taxon>
    </lineage>
</organism>
<keyword evidence="5" id="KW-0804">Transcription</keyword>
<evidence type="ECO:0000256" key="1">
    <source>
        <dbReference type="ARBA" id="ARBA00009437"/>
    </source>
</evidence>
<dbReference type="InterPro" id="IPR005119">
    <property type="entry name" value="LysR_subst-bd"/>
</dbReference>
<dbReference type="Pfam" id="PF00126">
    <property type="entry name" value="HTH_1"/>
    <property type="match status" value="1"/>
</dbReference>
<dbReference type="EMBL" id="LR134493">
    <property type="protein sequence ID" value="VEI65306.1"/>
    <property type="molecule type" value="Genomic_DNA"/>
</dbReference>